<keyword evidence="1" id="KW-0472">Membrane</keyword>
<dbReference type="PANTHER" id="PTHR32502">
    <property type="entry name" value="N-ACETYLGALACTOSAMINE PERMEASE II COMPONENT-RELATED"/>
    <property type="match status" value="1"/>
</dbReference>
<feature type="transmembrane region" description="Helical" evidence="1">
    <location>
        <begin position="230"/>
        <end position="251"/>
    </location>
</feature>
<dbReference type="AlphaFoldDB" id="A0A426D464"/>
<dbReference type="PANTHER" id="PTHR32502:SF23">
    <property type="entry name" value="TRANSPORT PROTEIN, PTS SYSTEM"/>
    <property type="match status" value="1"/>
</dbReference>
<feature type="transmembrane region" description="Helical" evidence="1">
    <location>
        <begin position="257"/>
        <end position="278"/>
    </location>
</feature>
<dbReference type="InterPro" id="IPR004704">
    <property type="entry name" value="PTS_IID_man"/>
</dbReference>
<dbReference type="OrthoDB" id="9795582at2"/>
<accession>A0A426D464</accession>
<dbReference type="EMBL" id="QWZQ01000054">
    <property type="protein sequence ID" value="RRK09467.1"/>
    <property type="molecule type" value="Genomic_DNA"/>
</dbReference>
<feature type="transmembrane region" description="Helical" evidence="1">
    <location>
        <begin position="189"/>
        <end position="210"/>
    </location>
</feature>
<feature type="transmembrane region" description="Helical" evidence="1">
    <location>
        <begin position="147"/>
        <end position="169"/>
    </location>
</feature>
<dbReference type="RefSeq" id="WP_125073233.1">
    <property type="nucleotide sequence ID" value="NZ_QWZQ01000054.1"/>
</dbReference>
<name>A0A426D464_9LACO</name>
<evidence type="ECO:0000256" key="1">
    <source>
        <dbReference type="SAM" id="Phobius"/>
    </source>
</evidence>
<keyword evidence="3" id="KW-1185">Reference proteome</keyword>
<keyword evidence="1" id="KW-0812">Transmembrane</keyword>
<dbReference type="GO" id="GO:0009401">
    <property type="term" value="P:phosphoenolpyruvate-dependent sugar phosphotransferase system"/>
    <property type="evidence" value="ECO:0007669"/>
    <property type="project" value="InterPro"/>
</dbReference>
<proteinExistence type="predicted"/>
<dbReference type="InterPro" id="IPR050303">
    <property type="entry name" value="GatZ_KbaZ_carbometab"/>
</dbReference>
<dbReference type="GO" id="GO:0005886">
    <property type="term" value="C:plasma membrane"/>
    <property type="evidence" value="ECO:0007669"/>
    <property type="project" value="TreeGrafter"/>
</dbReference>
<comment type="caution">
    <text evidence="2">The sequence shown here is derived from an EMBL/GenBank/DDBJ whole genome shotgun (WGS) entry which is preliminary data.</text>
</comment>
<gene>
    <name evidence="2" type="ORF">D1831_12575</name>
</gene>
<dbReference type="PROSITE" id="PS51108">
    <property type="entry name" value="PTS_EIID"/>
    <property type="match status" value="1"/>
</dbReference>
<dbReference type="Proteomes" id="UP000283633">
    <property type="component" value="Unassembled WGS sequence"/>
</dbReference>
<dbReference type="Pfam" id="PF03613">
    <property type="entry name" value="EIID-AGA"/>
    <property type="match status" value="1"/>
</dbReference>
<organism evidence="2 3">
    <name type="scientific">Lactiplantibacillus garii</name>
    <dbReference type="NCBI Taxonomy" id="2306423"/>
    <lineage>
        <taxon>Bacteria</taxon>
        <taxon>Bacillati</taxon>
        <taxon>Bacillota</taxon>
        <taxon>Bacilli</taxon>
        <taxon>Lactobacillales</taxon>
        <taxon>Lactobacillaceae</taxon>
        <taxon>Lactiplantibacillus</taxon>
    </lineage>
</organism>
<reference evidence="2 3" key="1">
    <citation type="submission" date="2018-08" db="EMBL/GenBank/DDBJ databases">
        <title>Genome Lactobacillus garii FI11369.</title>
        <authorList>
            <person name="Diaz M."/>
            <person name="Narbad A."/>
        </authorList>
    </citation>
    <scope>NUCLEOTIDE SEQUENCE [LARGE SCALE GENOMIC DNA]</scope>
    <source>
        <strain evidence="2 3">FI11369</strain>
    </source>
</reference>
<evidence type="ECO:0000313" key="3">
    <source>
        <dbReference type="Proteomes" id="UP000283633"/>
    </source>
</evidence>
<evidence type="ECO:0000313" key="2">
    <source>
        <dbReference type="EMBL" id="RRK09467.1"/>
    </source>
</evidence>
<protein>
    <submittedName>
        <fullName evidence="2">PTS system mannose/fructose/sorbose family transporter subunit IID</fullName>
    </submittedName>
</protein>
<keyword evidence="1" id="KW-1133">Transmembrane helix</keyword>
<sequence>MAFDVDTSTVKLPEKPVLTRRDYINTTLRSYYLQNAGNVSNLQGTGMLYSIWPAIRKIFKNDDDFKKVAVTNLEFFNTNPQPYPFVSSIVLAMYDNGASIEDTRAVKLALMGPLAGIGDSLSQFGLAPVFSSIFASLALQGMVAAPIFFFLCLFGITFGVRCLMGYLGFKVGTSMIDTLSDRMSAITEVASTVGLTVIAGLAVSFVKVNLAWQYSQVIKGKTQLVTVQSILDKIMPFMLPVLLVYFVYWLITKKHWTMYRIVILLFVAGILLSVLGVLKP</sequence>